<dbReference type="SUPFAM" id="SSF47473">
    <property type="entry name" value="EF-hand"/>
    <property type="match status" value="1"/>
</dbReference>
<feature type="compositionally biased region" description="Pro residues" evidence="7">
    <location>
        <begin position="103"/>
        <end position="113"/>
    </location>
</feature>
<feature type="transmembrane region" description="Helical" evidence="8">
    <location>
        <begin position="413"/>
        <end position="430"/>
    </location>
</feature>
<evidence type="ECO:0000256" key="2">
    <source>
        <dbReference type="ARBA" id="ARBA00008017"/>
    </source>
</evidence>
<feature type="transmembrane region" description="Helical" evidence="8">
    <location>
        <begin position="492"/>
        <end position="512"/>
    </location>
</feature>
<evidence type="ECO:0000256" key="3">
    <source>
        <dbReference type="ARBA" id="ARBA00022692"/>
    </source>
</evidence>
<feature type="transmembrane region" description="Helical" evidence="8">
    <location>
        <begin position="886"/>
        <end position="905"/>
    </location>
</feature>
<feature type="transmembrane region" description="Helical" evidence="8">
    <location>
        <begin position="378"/>
        <end position="401"/>
    </location>
</feature>
<dbReference type="EMBL" id="JALJOR010000006">
    <property type="protein sequence ID" value="KAK9815600.1"/>
    <property type="molecule type" value="Genomic_DNA"/>
</dbReference>
<dbReference type="InterPro" id="IPR016688">
    <property type="entry name" value="MscS-like_plants/fungi"/>
</dbReference>
<sequence length="1194" mass="130215">MDDDGQDFLQEILIAGALDRDGDDNDEAEQPRYSAPLLHATSEPSSRLESAARKVWGRGIAPKKSKRLSLEELNHRGEQQQAAAGSAVPSNAAGGPQNALPGPTAPNSPPRAPSPKAAAKLAPLSPLSATRGRLPPLAPLRVPEEKAAMSVGSPTTSLVSAKSGKSGTTSVSATSASATSVSHSGLSSGGFLPAAFSDFPRSSYYGRRMLPSLAATSEAPAQNLSATDALQLQAQNRLVTRGASLSALEAASLDADKAQGLGLAGSDDAQPLTVSLADIPDGKLGSVQSGHAAALPEMALPPVHKRRLSWRDVTDKVVEHGVAGDLHLASPLRDPLQSEQQPQQPGDPADKLERDSDMAFEVEEEEAAANQRWYRHPAFWWAAIHIIVTAALLIAGIILIRGDRTRKLIYFEAWRWCFFLAGFAPIYWISRLVVHVMQLVVESALFTTKQALYFMVGTRKPLALFIRTVLLIPLFVGCFSGRANDDAGVKTAYLNILKVLGCLVLFTFGNVLKTLAAKMLATHFHKQAHFEKMQDALKKEYFIMALSQTRSSARIDDLEDPDKPVHVDKDGKPRPSDVGKANAAISPRRSSITAMFTRHSKRAKGVTHVCSSPDIAGIGAAAESNPSNHGPKPALVHTNRAFEVSRADTRARLGERMGSPYTRAMRTDDKNRYDIDWDEVSITPSMISRRTGRTQQTKRTDADRRASASQANPLSPHAKGRMLKRMKGFKRMDKAEKEASLFTEMPKQTKNSGGGEVIARLHQVEKHMRKNKLKVTFADRLGEAKHAGGDQESEVSSKNEAKKLAFYLFWNIKPYFDRNYIMPEDLEHFLPPKKAQQAFEMLDIDGDGQVSLHDIRDAVIQIYQERKNLAFTLKDTKTVVGKLERIIGTVIHVLFIFFYLIIFSVDVSKVWLTISSVVVAFSFIFGASMAALYQSVVFLFVVHPFDVGDALLIDNVYSTVEEIALVSTVIKQWNGTRIWYPNSKLIAMPIINITRSDNKWESFMVYLDYNTPPPVFDMIKARVQEFLEGRPAEFSGAMSCFVVACSDPMKIQLGVYFEYQHPGVDLGRTGNARHAIFMCICGLLAEAGVSYTLPSFRDTHVATGVGAGGRQDANLVSGGGGVPQYGSGQPPSAQHGMVMQGQMVSRTGMPPLLQQQPVSQQGRGPASAARLPSQLTTDFKAAEAADLATKDKKV</sequence>
<keyword evidence="4" id="KW-0106">Calcium</keyword>
<feature type="region of interest" description="Disordered" evidence="7">
    <location>
        <begin position="687"/>
        <end position="720"/>
    </location>
</feature>
<feature type="compositionally biased region" description="Low complexity" evidence="7">
    <location>
        <begin position="114"/>
        <end position="129"/>
    </location>
</feature>
<comment type="caution">
    <text evidence="10">The sequence shown here is derived from an EMBL/GenBank/DDBJ whole genome shotgun (WGS) entry which is preliminary data.</text>
</comment>
<dbReference type="InterPro" id="IPR011992">
    <property type="entry name" value="EF-hand-dom_pair"/>
</dbReference>
<dbReference type="SUPFAM" id="SSF50182">
    <property type="entry name" value="Sm-like ribonucleoproteins"/>
    <property type="match status" value="1"/>
</dbReference>
<dbReference type="Gene3D" id="2.30.30.60">
    <property type="match status" value="1"/>
</dbReference>
<dbReference type="PROSITE" id="PS00018">
    <property type="entry name" value="EF_HAND_1"/>
    <property type="match status" value="1"/>
</dbReference>
<proteinExistence type="inferred from homology"/>
<feature type="region of interest" description="Disordered" evidence="7">
    <location>
        <begin position="1153"/>
        <end position="1174"/>
    </location>
</feature>
<feature type="compositionally biased region" description="Low complexity" evidence="7">
    <location>
        <begin position="160"/>
        <end position="186"/>
    </location>
</feature>
<dbReference type="InterPro" id="IPR023408">
    <property type="entry name" value="MscS_beta-dom_sf"/>
</dbReference>
<dbReference type="InterPro" id="IPR010920">
    <property type="entry name" value="LSM_dom_sf"/>
</dbReference>
<dbReference type="GO" id="GO:0005509">
    <property type="term" value="F:calcium ion binding"/>
    <property type="evidence" value="ECO:0007669"/>
    <property type="project" value="InterPro"/>
</dbReference>
<dbReference type="InterPro" id="IPR002048">
    <property type="entry name" value="EF_hand_dom"/>
</dbReference>
<dbReference type="InterPro" id="IPR018247">
    <property type="entry name" value="EF_Hand_1_Ca_BS"/>
</dbReference>
<dbReference type="SMART" id="SM00054">
    <property type="entry name" value="EFh"/>
    <property type="match status" value="1"/>
</dbReference>
<feature type="compositionally biased region" description="Low complexity" evidence="7">
    <location>
        <begin position="82"/>
        <end position="96"/>
    </location>
</feature>
<evidence type="ECO:0000256" key="1">
    <source>
        <dbReference type="ARBA" id="ARBA00004141"/>
    </source>
</evidence>
<evidence type="ECO:0000313" key="10">
    <source>
        <dbReference type="EMBL" id="KAK9815600.1"/>
    </source>
</evidence>
<dbReference type="GO" id="GO:0008381">
    <property type="term" value="F:mechanosensitive monoatomic ion channel activity"/>
    <property type="evidence" value="ECO:0007669"/>
    <property type="project" value="TreeGrafter"/>
</dbReference>
<accession>A0AAW1Q450</accession>
<dbReference type="AlphaFoldDB" id="A0AAW1Q450"/>
<evidence type="ECO:0000256" key="5">
    <source>
        <dbReference type="ARBA" id="ARBA00022989"/>
    </source>
</evidence>
<dbReference type="GO" id="GO:0005886">
    <property type="term" value="C:plasma membrane"/>
    <property type="evidence" value="ECO:0007669"/>
    <property type="project" value="TreeGrafter"/>
</dbReference>
<feature type="compositionally biased region" description="Basic and acidic residues" evidence="7">
    <location>
        <begin position="68"/>
        <end position="78"/>
    </location>
</feature>
<evidence type="ECO:0000259" key="9">
    <source>
        <dbReference type="PROSITE" id="PS50222"/>
    </source>
</evidence>
<dbReference type="InterPro" id="IPR006685">
    <property type="entry name" value="MscS_channel_2nd"/>
</dbReference>
<protein>
    <recommendedName>
        <fullName evidence="9">EF-hand domain-containing protein</fullName>
    </recommendedName>
</protein>
<keyword evidence="5 8" id="KW-1133">Transmembrane helix</keyword>
<evidence type="ECO:0000313" key="11">
    <source>
        <dbReference type="Proteomes" id="UP001489004"/>
    </source>
</evidence>
<feature type="region of interest" description="Disordered" evidence="7">
    <location>
        <begin position="554"/>
        <end position="584"/>
    </location>
</feature>
<dbReference type="GO" id="GO:0006820">
    <property type="term" value="P:monoatomic anion transport"/>
    <property type="evidence" value="ECO:0007669"/>
    <property type="project" value="TreeGrafter"/>
</dbReference>
<comment type="similarity">
    <text evidence="2">Belongs to the MscS (TC 1.A.23) family.</text>
</comment>
<dbReference type="PROSITE" id="PS50222">
    <property type="entry name" value="EF_HAND_2"/>
    <property type="match status" value="1"/>
</dbReference>
<dbReference type="Pfam" id="PF00924">
    <property type="entry name" value="MS_channel_2nd"/>
    <property type="match status" value="1"/>
</dbReference>
<evidence type="ECO:0000256" key="7">
    <source>
        <dbReference type="SAM" id="MobiDB-lite"/>
    </source>
</evidence>
<keyword evidence="3 8" id="KW-0812">Transmembrane</keyword>
<dbReference type="Proteomes" id="UP001489004">
    <property type="component" value="Unassembled WGS sequence"/>
</dbReference>
<dbReference type="PANTHER" id="PTHR31618:SF1">
    <property type="entry name" value="EF-HAND DOMAIN-CONTAINING PROTEIN"/>
    <property type="match status" value="1"/>
</dbReference>
<keyword evidence="6 8" id="KW-0472">Membrane</keyword>
<evidence type="ECO:0000256" key="4">
    <source>
        <dbReference type="ARBA" id="ARBA00022837"/>
    </source>
</evidence>
<organism evidence="10 11">
    <name type="scientific">[Myrmecia] bisecta</name>
    <dbReference type="NCBI Taxonomy" id="41462"/>
    <lineage>
        <taxon>Eukaryota</taxon>
        <taxon>Viridiplantae</taxon>
        <taxon>Chlorophyta</taxon>
        <taxon>core chlorophytes</taxon>
        <taxon>Trebouxiophyceae</taxon>
        <taxon>Trebouxiales</taxon>
        <taxon>Trebouxiaceae</taxon>
        <taxon>Myrmecia</taxon>
    </lineage>
</organism>
<feature type="region of interest" description="Disordered" evidence="7">
    <location>
        <begin position="15"/>
        <end position="186"/>
    </location>
</feature>
<evidence type="ECO:0000256" key="6">
    <source>
        <dbReference type="ARBA" id="ARBA00023136"/>
    </source>
</evidence>
<name>A0AAW1Q450_9CHLO</name>
<gene>
    <name evidence="10" type="ORF">WJX72_006571</name>
</gene>
<feature type="region of interest" description="Disordered" evidence="7">
    <location>
        <begin position="334"/>
        <end position="353"/>
    </location>
</feature>
<comment type="subcellular location">
    <subcellularLocation>
        <location evidence="1">Membrane</location>
        <topology evidence="1">Multi-pass membrane protein</topology>
    </subcellularLocation>
</comment>
<feature type="transmembrane region" description="Helical" evidence="8">
    <location>
        <begin position="911"/>
        <end position="933"/>
    </location>
</feature>
<dbReference type="PANTHER" id="PTHR31618">
    <property type="entry name" value="MECHANOSENSITIVE ION CHANNEL PROTEIN 5"/>
    <property type="match status" value="1"/>
</dbReference>
<evidence type="ECO:0000256" key="8">
    <source>
        <dbReference type="SAM" id="Phobius"/>
    </source>
</evidence>
<feature type="domain" description="EF-hand" evidence="9">
    <location>
        <begin position="830"/>
        <end position="865"/>
    </location>
</feature>
<feature type="transmembrane region" description="Helical" evidence="8">
    <location>
        <begin position="462"/>
        <end position="480"/>
    </location>
</feature>
<reference evidence="10 11" key="1">
    <citation type="journal article" date="2024" name="Nat. Commun.">
        <title>Phylogenomics reveals the evolutionary origins of lichenization in chlorophyte algae.</title>
        <authorList>
            <person name="Puginier C."/>
            <person name="Libourel C."/>
            <person name="Otte J."/>
            <person name="Skaloud P."/>
            <person name="Haon M."/>
            <person name="Grisel S."/>
            <person name="Petersen M."/>
            <person name="Berrin J.G."/>
            <person name="Delaux P.M."/>
            <person name="Dal Grande F."/>
            <person name="Keller J."/>
        </authorList>
    </citation>
    <scope>NUCLEOTIDE SEQUENCE [LARGE SCALE GENOMIC DNA]</scope>
    <source>
        <strain evidence="10 11">SAG 2043</strain>
    </source>
</reference>
<feature type="compositionally biased region" description="Basic and acidic residues" evidence="7">
    <location>
        <begin position="554"/>
        <end position="577"/>
    </location>
</feature>
<keyword evidence="11" id="KW-1185">Reference proteome</keyword>